<dbReference type="EMBL" id="SSHH01000001">
    <property type="protein sequence ID" value="TIX51837.1"/>
    <property type="molecule type" value="Genomic_DNA"/>
</dbReference>
<dbReference type="PANTHER" id="PTHR33908:SF11">
    <property type="entry name" value="MEMBRANE PROTEIN"/>
    <property type="match status" value="1"/>
</dbReference>
<feature type="transmembrane region" description="Helical" evidence="8">
    <location>
        <begin position="80"/>
        <end position="103"/>
    </location>
</feature>
<keyword evidence="11" id="KW-1185">Reference proteome</keyword>
<feature type="transmembrane region" description="Helical" evidence="8">
    <location>
        <begin position="200"/>
        <end position="221"/>
    </location>
</feature>
<comment type="caution">
    <text evidence="10">The sequence shown here is derived from an EMBL/GenBank/DDBJ whole genome shotgun (WGS) entry which is preliminary data.</text>
</comment>
<dbReference type="InterPro" id="IPR038731">
    <property type="entry name" value="RgtA/B/C-like"/>
</dbReference>
<comment type="subcellular location">
    <subcellularLocation>
        <location evidence="1">Cell membrane</location>
        <topology evidence="1">Multi-pass membrane protein</topology>
    </subcellularLocation>
</comment>
<dbReference type="Pfam" id="PF13231">
    <property type="entry name" value="PMT_2"/>
    <property type="match status" value="1"/>
</dbReference>
<feature type="domain" description="Glycosyltransferase RgtA/B/C/D-like" evidence="9">
    <location>
        <begin position="70"/>
        <end position="221"/>
    </location>
</feature>
<sequence length="542" mass="59665">MTTTHARFSPSSIAWPLAAIGLVLAMQLTMVFTRPVNWDEFWFHYHVHEFVRGAQQNPLQSLHGRLFAWLTAIPGNTVEAIAMARLVMLGCEMLTLGAIYALARRFTTSGIAALAALLYISAGFVFQHGFSFRTDPMITAALMWALVVLARTRLRLPEILAFGLLAGFATMISVKTVLLAPAFAGIAWLRFAKSNRDPRMALRIVACSVAALAAFLTIYSWHASGLGTGSQEANSNAGGTLAGSLAWMFFLGIPPYWHMFAKGAMIAVVLTALACWTPRLLWKEDRDRAEKIALAGLWFPMLCPLFYTNTAPYFYAYSMAPVAVSVVWAAEKLVARYDLRKIAMLLLVLTAALLITEDRQTVSRQKQVVEAADAMFAEDIAYFDHDGMIARFDKANDFLTPWGMAQYAQRGTSIYRETMEQRTVPLLLANADVLQEAMDGEPVPLTETDIAALRGNYIRYWGPFYVAGKRVDGAGQEEFLVPGPYRVAEGSVAVDGTTYDAGDAMEIARGTRNLSGEGTLIWNGVGDKPAEAWDDGPLYVDF</sequence>
<dbReference type="PANTHER" id="PTHR33908">
    <property type="entry name" value="MANNOSYLTRANSFERASE YKCB-RELATED"/>
    <property type="match status" value="1"/>
</dbReference>
<dbReference type="InterPro" id="IPR050297">
    <property type="entry name" value="LipidA_mod_glycosyltrf_83"/>
</dbReference>
<dbReference type="GO" id="GO:0005886">
    <property type="term" value="C:plasma membrane"/>
    <property type="evidence" value="ECO:0007669"/>
    <property type="project" value="UniProtKB-SubCell"/>
</dbReference>
<protein>
    <recommendedName>
        <fullName evidence="9">Glycosyltransferase RgtA/B/C/D-like domain-containing protein</fullName>
    </recommendedName>
</protein>
<evidence type="ECO:0000256" key="1">
    <source>
        <dbReference type="ARBA" id="ARBA00004651"/>
    </source>
</evidence>
<dbReference type="Proteomes" id="UP000309389">
    <property type="component" value="Unassembled WGS sequence"/>
</dbReference>
<evidence type="ECO:0000256" key="6">
    <source>
        <dbReference type="ARBA" id="ARBA00022989"/>
    </source>
</evidence>
<organism evidence="10 11">
    <name type="scientific">Alteraurantiacibacter aquimixticola</name>
    <dbReference type="NCBI Taxonomy" id="2489173"/>
    <lineage>
        <taxon>Bacteria</taxon>
        <taxon>Pseudomonadati</taxon>
        <taxon>Pseudomonadota</taxon>
        <taxon>Alphaproteobacteria</taxon>
        <taxon>Sphingomonadales</taxon>
        <taxon>Erythrobacteraceae</taxon>
        <taxon>Alteraurantiacibacter</taxon>
    </lineage>
</organism>
<keyword evidence="5 8" id="KW-0812">Transmembrane</keyword>
<keyword evidence="3" id="KW-0328">Glycosyltransferase</keyword>
<evidence type="ECO:0000259" key="9">
    <source>
        <dbReference type="Pfam" id="PF13231"/>
    </source>
</evidence>
<feature type="transmembrane region" description="Helical" evidence="8">
    <location>
        <begin position="159"/>
        <end position="188"/>
    </location>
</feature>
<dbReference type="RefSeq" id="WP_136692626.1">
    <property type="nucleotide sequence ID" value="NZ_SSHH01000001.1"/>
</dbReference>
<feature type="transmembrane region" description="Helical" evidence="8">
    <location>
        <begin position="233"/>
        <end position="253"/>
    </location>
</feature>
<feature type="transmembrane region" description="Helical" evidence="8">
    <location>
        <begin position="12"/>
        <end position="32"/>
    </location>
</feature>
<evidence type="ECO:0000256" key="2">
    <source>
        <dbReference type="ARBA" id="ARBA00022475"/>
    </source>
</evidence>
<feature type="transmembrane region" description="Helical" evidence="8">
    <location>
        <begin position="110"/>
        <end position="130"/>
    </location>
</feature>
<dbReference type="GO" id="GO:0016763">
    <property type="term" value="F:pentosyltransferase activity"/>
    <property type="evidence" value="ECO:0007669"/>
    <property type="project" value="TreeGrafter"/>
</dbReference>
<keyword evidence="2" id="KW-1003">Cell membrane</keyword>
<evidence type="ECO:0000256" key="4">
    <source>
        <dbReference type="ARBA" id="ARBA00022679"/>
    </source>
</evidence>
<feature type="transmembrane region" description="Helical" evidence="8">
    <location>
        <begin position="289"/>
        <end position="307"/>
    </location>
</feature>
<evidence type="ECO:0000313" key="11">
    <source>
        <dbReference type="Proteomes" id="UP000309389"/>
    </source>
</evidence>
<accession>A0A4V4U9N4</accession>
<dbReference type="GO" id="GO:0009103">
    <property type="term" value="P:lipopolysaccharide biosynthetic process"/>
    <property type="evidence" value="ECO:0007669"/>
    <property type="project" value="UniProtKB-ARBA"/>
</dbReference>
<dbReference type="OrthoDB" id="7714635at2"/>
<evidence type="ECO:0000256" key="3">
    <source>
        <dbReference type="ARBA" id="ARBA00022676"/>
    </source>
</evidence>
<keyword evidence="6 8" id="KW-1133">Transmembrane helix</keyword>
<proteinExistence type="predicted"/>
<evidence type="ECO:0000256" key="7">
    <source>
        <dbReference type="ARBA" id="ARBA00023136"/>
    </source>
</evidence>
<dbReference type="AlphaFoldDB" id="A0A4V4U9N4"/>
<gene>
    <name evidence="10" type="ORF">E5222_05180</name>
</gene>
<keyword evidence="7 8" id="KW-0472">Membrane</keyword>
<keyword evidence="4" id="KW-0808">Transferase</keyword>
<evidence type="ECO:0000256" key="5">
    <source>
        <dbReference type="ARBA" id="ARBA00022692"/>
    </source>
</evidence>
<reference evidence="10 11" key="1">
    <citation type="submission" date="2019-04" db="EMBL/GenBank/DDBJ databases">
        <title>Altererythrobacter aquimixticola sp. nov., isolated from sediment of junction between the ocean and a freshwater spring.</title>
        <authorList>
            <person name="Yoon J.-H."/>
        </authorList>
    </citation>
    <scope>NUCLEOTIDE SEQUENCE [LARGE SCALE GENOMIC DNA]</scope>
    <source>
        <strain evidence="10 11">SSKS-13</strain>
    </source>
</reference>
<evidence type="ECO:0000313" key="10">
    <source>
        <dbReference type="EMBL" id="TIX51837.1"/>
    </source>
</evidence>
<evidence type="ECO:0000256" key="8">
    <source>
        <dbReference type="SAM" id="Phobius"/>
    </source>
</evidence>
<feature type="transmembrane region" description="Helical" evidence="8">
    <location>
        <begin position="339"/>
        <end position="356"/>
    </location>
</feature>
<name>A0A4V4U9N4_9SPHN</name>